<dbReference type="Gene3D" id="3.30.70.660">
    <property type="entry name" value="Pseudouridine synthase I, catalytic domain, C-terminal subdomain"/>
    <property type="match status" value="1"/>
</dbReference>
<dbReference type="GO" id="GO:0003723">
    <property type="term" value="F:RNA binding"/>
    <property type="evidence" value="ECO:0007669"/>
    <property type="project" value="InterPro"/>
</dbReference>
<name>A0A6M2CX75_RHIMP</name>
<dbReference type="PANTHER" id="PTHR11142:SF0">
    <property type="entry name" value="TRNA PSEUDOURIDINE SYNTHASE-LIKE 1"/>
    <property type="match status" value="1"/>
</dbReference>
<dbReference type="Gene3D" id="3.30.70.580">
    <property type="entry name" value="Pseudouridine synthase I, catalytic domain, N-terminal subdomain"/>
    <property type="match status" value="1"/>
</dbReference>
<keyword evidence="2 4" id="KW-0819">tRNA processing</keyword>
<comment type="catalytic activity">
    <reaction evidence="4">
        <text>uridine(38/39/40) in tRNA = pseudouridine(38/39/40) in tRNA</text>
        <dbReference type="Rhea" id="RHEA:22376"/>
        <dbReference type="Rhea" id="RHEA-COMP:10085"/>
        <dbReference type="Rhea" id="RHEA-COMP:10087"/>
        <dbReference type="ChEBI" id="CHEBI:65314"/>
        <dbReference type="ChEBI" id="CHEBI:65315"/>
        <dbReference type="EC" id="5.4.99.12"/>
    </reaction>
</comment>
<dbReference type="VEuPathDB" id="VectorBase:LOC119168092"/>
<dbReference type="AlphaFoldDB" id="A0A6M2CX75"/>
<dbReference type="GeneID" id="119168092"/>
<feature type="domain" description="Pseudouridine synthase I TruA alpha/beta" evidence="5">
    <location>
        <begin position="194"/>
        <end position="316"/>
    </location>
</feature>
<dbReference type="InterPro" id="IPR020103">
    <property type="entry name" value="PsdUridine_synth_cat_dom_sf"/>
</dbReference>
<evidence type="ECO:0000256" key="1">
    <source>
        <dbReference type="ARBA" id="ARBA00009375"/>
    </source>
</evidence>
<dbReference type="FunFam" id="3.30.70.580:FF:000056">
    <property type="entry name" value="tRNA pseudouridine synthase"/>
    <property type="match status" value="1"/>
</dbReference>
<dbReference type="EMBL" id="GHWJ01005479">
    <property type="protein sequence ID" value="NOV38216.1"/>
    <property type="molecule type" value="Transcribed_RNA"/>
</dbReference>
<dbReference type="GO" id="GO:0031119">
    <property type="term" value="P:tRNA pseudouridine synthesis"/>
    <property type="evidence" value="ECO:0007669"/>
    <property type="project" value="TreeGrafter"/>
</dbReference>
<protein>
    <recommendedName>
        <fullName evidence="4">tRNA pseudouridine synthase</fullName>
        <ecNumber evidence="4">5.4.99.12</ecNumber>
    </recommendedName>
</protein>
<accession>A0A6M2CX75</accession>
<evidence type="ECO:0000313" key="6">
    <source>
        <dbReference type="EMBL" id="NOV38216.1"/>
    </source>
</evidence>
<organism evidence="6">
    <name type="scientific">Rhipicephalus microplus</name>
    <name type="common">Cattle tick</name>
    <name type="synonym">Boophilus microplus</name>
    <dbReference type="NCBI Taxonomy" id="6941"/>
    <lineage>
        <taxon>Eukaryota</taxon>
        <taxon>Metazoa</taxon>
        <taxon>Ecdysozoa</taxon>
        <taxon>Arthropoda</taxon>
        <taxon>Chelicerata</taxon>
        <taxon>Arachnida</taxon>
        <taxon>Acari</taxon>
        <taxon>Parasitiformes</taxon>
        <taxon>Ixodida</taxon>
        <taxon>Ixodoidea</taxon>
        <taxon>Ixodidae</taxon>
        <taxon>Rhipicephalinae</taxon>
        <taxon>Rhipicephalus</taxon>
        <taxon>Boophilus</taxon>
    </lineage>
</organism>
<dbReference type="EC" id="5.4.99.12" evidence="4"/>
<evidence type="ECO:0000259" key="5">
    <source>
        <dbReference type="Pfam" id="PF01416"/>
    </source>
</evidence>
<dbReference type="SUPFAM" id="SSF55120">
    <property type="entry name" value="Pseudouridine synthase"/>
    <property type="match status" value="1"/>
</dbReference>
<comment type="similarity">
    <text evidence="1 4">Belongs to the tRNA pseudouridine synthase TruA family.</text>
</comment>
<dbReference type="InterPro" id="IPR020094">
    <property type="entry name" value="TruA/RsuA/RluB/E/F_N"/>
</dbReference>
<dbReference type="Pfam" id="PF01416">
    <property type="entry name" value="PseudoU_synth_1"/>
    <property type="match status" value="1"/>
</dbReference>
<dbReference type="HAMAP" id="MF_00171">
    <property type="entry name" value="TruA"/>
    <property type="match status" value="1"/>
</dbReference>
<proteinExistence type="inferred from homology"/>
<keyword evidence="3 4" id="KW-0413">Isomerase</keyword>
<dbReference type="InterPro" id="IPR020097">
    <property type="entry name" value="PsdUridine_synth_TruA_a/b_dom"/>
</dbReference>
<dbReference type="GO" id="GO:0160147">
    <property type="term" value="F:tRNA pseudouridine(38-40) synthase activity"/>
    <property type="evidence" value="ECO:0007669"/>
    <property type="project" value="UniProtKB-EC"/>
</dbReference>
<dbReference type="InterPro" id="IPR020095">
    <property type="entry name" value="PsdUridine_synth_TruA_C"/>
</dbReference>
<reference evidence="6" key="1">
    <citation type="submission" date="2019-09" db="EMBL/GenBank/DDBJ databases">
        <title>Organ-specific transcriptomic study of the physiology of the cattle tick, Rhipicephalus microplus.</title>
        <authorList>
            <person name="Tirloni L."/>
            <person name="Braz G."/>
            <person name="Gandara A.C.P."/>
            <person name="Sabadin G.A."/>
            <person name="da Silva R.M."/>
            <person name="Guizzo M.G."/>
            <person name="Machado J.A."/>
            <person name="Costa E.P."/>
            <person name="Gomes H.F."/>
            <person name="Moraes J."/>
            <person name="Mota M.B.S."/>
            <person name="Mesquita R.D."/>
            <person name="Alvarenga P.H."/>
            <person name="Alves F."/>
            <person name="Seixas A."/>
            <person name="da Fonseca R.N."/>
            <person name="Fogaca A."/>
            <person name="Logullo C."/>
            <person name="Tanaka A."/>
            <person name="Daffre S."/>
            <person name="Termignoni C."/>
            <person name="Vaz I.S.Jr."/>
            <person name="Oliveira P.L."/>
            <person name="Ribeiro J.M."/>
        </authorList>
    </citation>
    <scope>NUCLEOTIDE SEQUENCE</scope>
    <source>
        <strain evidence="6">Porto Alegre</strain>
    </source>
</reference>
<dbReference type="PANTHER" id="PTHR11142">
    <property type="entry name" value="PSEUDOURIDYLATE SYNTHASE"/>
    <property type="match status" value="1"/>
</dbReference>
<evidence type="ECO:0000256" key="4">
    <source>
        <dbReference type="RuleBase" id="RU003792"/>
    </source>
</evidence>
<dbReference type="OrthoDB" id="6477958at2759"/>
<dbReference type="KEGG" id="rmp:119168092"/>
<dbReference type="OMA" id="ADAFCHN"/>
<evidence type="ECO:0000256" key="3">
    <source>
        <dbReference type="ARBA" id="ARBA00023235"/>
    </source>
</evidence>
<dbReference type="RefSeq" id="XP_037275410.1">
    <property type="nucleotide sequence ID" value="XM_037419513.2"/>
</dbReference>
<dbReference type="InterPro" id="IPR001406">
    <property type="entry name" value="PsdUridine_synth_TruA"/>
</dbReference>
<evidence type="ECO:0000256" key="2">
    <source>
        <dbReference type="ARBA" id="ARBA00022694"/>
    </source>
</evidence>
<sequence>MFCFSFCSSSPSVSSVRECVGMTSPRYLLRFAYLGTRYRGMQRQSTRPHTEHWTVQGAIEAALCQLGCLGDPVLVLASRTDTGVHAFESAAHVDLRPANPNQVFQPQQLAVGLNTVLTRHKHDIIIRDVLQVPAWFHARHLAMWRSYRYRVAVVKALQSDEPIRVGGIRAWLPLAELNRCHIVPPLDFDLVHEAMELLSGEHDFRSFKGVSHTPEENERSTVRDVTDFRLRPAAPLDCDDPLYEKVQLWEFHIRSKSFLYRQVRRMVSMVLHAGLSGHDTLLVMRKLLENPSKHNWPGNVTVVPACGLYLMRVQYNPEHLDLNAEMPNEVADMYDAKKNEPLYEEENEIDEEVVEQVTAT</sequence>